<gene>
    <name evidence="1" type="ordered locus">PMT_1657</name>
</gene>
<evidence type="ECO:0000313" key="1">
    <source>
        <dbReference type="EMBL" id="CAE21832.1"/>
    </source>
</evidence>
<keyword evidence="2" id="KW-1185">Reference proteome</keyword>
<accession>Q7V5B2</accession>
<sequence>MRFIEFLDQRFCNSQEIREINHRGISAGFDGFREVWELDYLYEHFEADIHEIIEETGYLDSDLKDEFDNEETLRMKLVWFAVSTYCLSRTDALVEAKD</sequence>
<dbReference type="Proteomes" id="UP000001423">
    <property type="component" value="Chromosome"/>
</dbReference>
<proteinExistence type="predicted"/>
<organism evidence="1 2">
    <name type="scientific">Prochlorococcus marinus (strain MIT 9313)</name>
    <dbReference type="NCBI Taxonomy" id="74547"/>
    <lineage>
        <taxon>Bacteria</taxon>
        <taxon>Bacillati</taxon>
        <taxon>Cyanobacteriota</taxon>
        <taxon>Cyanophyceae</taxon>
        <taxon>Synechococcales</taxon>
        <taxon>Prochlorococcaceae</taxon>
        <taxon>Prochlorococcus</taxon>
    </lineage>
</organism>
<protein>
    <submittedName>
        <fullName evidence="1">Uncharacterized protein</fullName>
    </submittedName>
</protein>
<dbReference type="EMBL" id="BX548175">
    <property type="protein sequence ID" value="CAE21832.1"/>
    <property type="molecule type" value="Genomic_DNA"/>
</dbReference>
<dbReference type="HOGENOM" id="CLU_2331446_0_0_3"/>
<dbReference type="RefSeq" id="WP_011131024.1">
    <property type="nucleotide sequence ID" value="NC_005071.1"/>
</dbReference>
<name>Q7V5B2_PROMM</name>
<dbReference type="KEGG" id="pmt:PMT_1657"/>
<dbReference type="AlphaFoldDB" id="Q7V5B2"/>
<evidence type="ECO:0000313" key="2">
    <source>
        <dbReference type="Proteomes" id="UP000001423"/>
    </source>
</evidence>
<reference evidence="1 2" key="1">
    <citation type="journal article" date="2003" name="Nature">
        <title>Genome divergence in two Prochlorococcus ecotypes reflects oceanic niche differentiation.</title>
        <authorList>
            <person name="Rocap G."/>
            <person name="Larimer F.W."/>
            <person name="Lamerdin J.E."/>
            <person name="Malfatti S."/>
            <person name="Chain P."/>
            <person name="Ahlgren N.A."/>
            <person name="Arellano A."/>
            <person name="Coleman M."/>
            <person name="Hauser L."/>
            <person name="Hess W.R."/>
            <person name="Johnson Z.I."/>
            <person name="Land M.L."/>
            <person name="Lindell D."/>
            <person name="Post A.F."/>
            <person name="Regala W."/>
            <person name="Shah M."/>
            <person name="Shaw S.L."/>
            <person name="Steglich C."/>
            <person name="Sullivan M.B."/>
            <person name="Ting C.S."/>
            <person name="Tolonen A."/>
            <person name="Webb E.A."/>
            <person name="Zinser E.R."/>
            <person name="Chisholm S.W."/>
        </authorList>
    </citation>
    <scope>NUCLEOTIDE SEQUENCE [LARGE SCALE GENOMIC DNA]</scope>
    <source>
        <strain evidence="2">MIT 9313</strain>
    </source>
</reference>